<comment type="caution">
    <text evidence="1">The sequence shown here is derived from an EMBL/GenBank/DDBJ whole genome shotgun (WGS) entry which is preliminary data.</text>
</comment>
<protein>
    <submittedName>
        <fullName evidence="1">Uncharacterized protein</fullName>
    </submittedName>
</protein>
<evidence type="ECO:0000313" key="2">
    <source>
        <dbReference type="Proteomes" id="UP001497680"/>
    </source>
</evidence>
<proteinExistence type="predicted"/>
<evidence type="ECO:0000313" key="1">
    <source>
        <dbReference type="EMBL" id="KAI6080140.1"/>
    </source>
</evidence>
<dbReference type="EMBL" id="MU394481">
    <property type="protein sequence ID" value="KAI6080140.1"/>
    <property type="molecule type" value="Genomic_DNA"/>
</dbReference>
<keyword evidence="2" id="KW-1185">Reference proteome</keyword>
<accession>A0ACC0CIB4</accession>
<name>A0ACC0CIB4_9PEZI</name>
<gene>
    <name evidence="1" type="ORF">F4821DRAFT_84082</name>
</gene>
<dbReference type="Proteomes" id="UP001497680">
    <property type="component" value="Unassembled WGS sequence"/>
</dbReference>
<sequence>MGSTMAPAQSYGNDYFTMQDPSNKGPVDRRAFAAFPEEMHQRPTKLPPAMRGNYAQIDMRPAYNSRRSSSSASSVASSVRTNDTFDAILTSPASSRSSFDSWNSSPRRPEHGWQRPAPIKQYRRRRGTGELLAALPEEVLGLILDELRQLHLKPGSTSCATCMMRDLCSVALSSHGLLKAARVALYENIQLVGADSQVQKKRYKLNFGFRIVLLRRTLRANPEIAALVHSLKAPAVPQGVAVDLYQNLVASVIMACPNFERLVGFYQNYDYSFNRLFHALSTRHNLKEMHWTLEASQFQRTHRTSNGAGRLKSEKPTHPEAPGDLLPEQSDEFLELHVDWEHLETLSIHCLPGATITPISLIPDIVSRLPALKTLHLSHLPFTAFSDANLLSLPSLETLTLSHLPGVTSEGLSSFVRRPSSWSIRKLTLQHVDVGTLPALSQILSNLPKLETFTLVQSSAPVMPSTETIWLFPYLAAPSLRKLHWDITGSQSGANTADEILARSIETNGFPSLRILRAPNDPEGTFQALCKPAESIETANDKFRGLIDRCTSRPSPPATPTTPKSLGKAPSWGLSFPNSDQLFPSKASSNLAQARRAAQGRLEAARKGPGRFNIRVIDDDGSVTKDYHIGSFIGIVESKIRYCLTPDEGATDENGGLVDIADVLGDNGENLRVDGREGCTGRWNTYAGNVVDKKDRERWWHTERGRWIPVTLS</sequence>
<reference evidence="1 2" key="1">
    <citation type="journal article" date="2022" name="New Phytol.">
        <title>Ecological generalism drives hyperdiversity of secondary metabolite gene clusters in xylarialean endophytes.</title>
        <authorList>
            <person name="Franco M.E.E."/>
            <person name="Wisecaver J.H."/>
            <person name="Arnold A.E."/>
            <person name="Ju Y.M."/>
            <person name="Slot J.C."/>
            <person name="Ahrendt S."/>
            <person name="Moore L.P."/>
            <person name="Eastman K.E."/>
            <person name="Scott K."/>
            <person name="Konkel Z."/>
            <person name="Mondo S.J."/>
            <person name="Kuo A."/>
            <person name="Hayes R.D."/>
            <person name="Haridas S."/>
            <person name="Andreopoulos B."/>
            <person name="Riley R."/>
            <person name="LaButti K."/>
            <person name="Pangilinan J."/>
            <person name="Lipzen A."/>
            <person name="Amirebrahimi M."/>
            <person name="Yan J."/>
            <person name="Adam C."/>
            <person name="Keymanesh K."/>
            <person name="Ng V."/>
            <person name="Louie K."/>
            <person name="Northen T."/>
            <person name="Drula E."/>
            <person name="Henrissat B."/>
            <person name="Hsieh H.M."/>
            <person name="Youens-Clark K."/>
            <person name="Lutzoni F."/>
            <person name="Miadlikowska J."/>
            <person name="Eastwood D.C."/>
            <person name="Hamelin R.C."/>
            <person name="Grigoriev I.V."/>
            <person name="U'Ren J.M."/>
        </authorList>
    </citation>
    <scope>NUCLEOTIDE SEQUENCE [LARGE SCALE GENOMIC DNA]</scope>
    <source>
        <strain evidence="1 2">ER1909</strain>
    </source>
</reference>
<organism evidence="1 2">
    <name type="scientific">Hypoxylon rubiginosum</name>
    <dbReference type="NCBI Taxonomy" id="110542"/>
    <lineage>
        <taxon>Eukaryota</taxon>
        <taxon>Fungi</taxon>
        <taxon>Dikarya</taxon>
        <taxon>Ascomycota</taxon>
        <taxon>Pezizomycotina</taxon>
        <taxon>Sordariomycetes</taxon>
        <taxon>Xylariomycetidae</taxon>
        <taxon>Xylariales</taxon>
        <taxon>Hypoxylaceae</taxon>
        <taxon>Hypoxylon</taxon>
    </lineage>
</organism>